<sequence>MSWRDHLRPASFRGAGFHVDADEFAGGRKAVKHEYPQRDFAYVEDLGRKGRSFPIDGYVIGPDYLGPLNALISALEGEGPGTLVHPYHGERTVAVTGFRVRHTRDEGGMARISIDFEETSEAGLFPSISGSLVSAVRSAAGSSLLSVASSFVAGYVTDDVPQFALDSLMTMIGDAGETARGSFAPIMGDAQHLAGLNRAVDSLVSDPVSIVRDPADISRRLSTVFLAGLEGMTSARAGIDALLDVSEFVSTARPAPSTTSTRRREATNQAELDAVVRRQAIIRAAQAAPLAAFDNYQEAMSVRDRILVALDDHSEVAPDEVWQTMQQLRAAVVEAVPGSDRRLPHLLRHRPAVTVPSLVLAYELYDIEDLVSRETDIIRRNRLRKPGFTVGGAELEVLSRA</sequence>
<dbReference type="RefSeq" id="WP_213161371.1">
    <property type="nucleotide sequence ID" value="NZ_CP058214.1"/>
</dbReference>
<evidence type="ECO:0000313" key="3">
    <source>
        <dbReference type="Proteomes" id="UP000593594"/>
    </source>
</evidence>
<protein>
    <submittedName>
        <fullName evidence="2">DNA circularization N-terminal domain-containing protein</fullName>
    </submittedName>
</protein>
<proteinExistence type="predicted"/>
<dbReference type="Pfam" id="PF07157">
    <property type="entry name" value="DNA_circ_N"/>
    <property type="match status" value="1"/>
</dbReference>
<dbReference type="InterPro" id="IPR009826">
    <property type="entry name" value="DNA_circ_N"/>
</dbReference>
<gene>
    <name evidence="2" type="ORF">HW532_15715</name>
</gene>
<dbReference type="Proteomes" id="UP000593594">
    <property type="component" value="Chromosome"/>
</dbReference>
<dbReference type="AlphaFoldDB" id="A0A7S8HD10"/>
<name>A0A7S8HD10_9HYPH</name>
<organism evidence="2 3">
    <name type="scientific">Kaustia mangrovi</name>
    <dbReference type="NCBI Taxonomy" id="2593653"/>
    <lineage>
        <taxon>Bacteria</taxon>
        <taxon>Pseudomonadati</taxon>
        <taxon>Pseudomonadota</taxon>
        <taxon>Alphaproteobacteria</taxon>
        <taxon>Hyphomicrobiales</taxon>
        <taxon>Parvibaculaceae</taxon>
        <taxon>Kaustia</taxon>
    </lineage>
</organism>
<dbReference type="KEGG" id="kmn:HW532_15715"/>
<reference evidence="2 3" key="1">
    <citation type="submission" date="2020-06" db="EMBL/GenBank/DDBJ databases">
        <title>Genome sequence of 2 isolates from Red Sea Mangroves.</title>
        <authorList>
            <person name="Sefrji F."/>
            <person name="Michoud G."/>
            <person name="Merlino G."/>
            <person name="Daffonchio D."/>
        </authorList>
    </citation>
    <scope>NUCLEOTIDE SEQUENCE [LARGE SCALE GENOMIC DNA]</scope>
    <source>
        <strain evidence="2 3">R1DC25</strain>
    </source>
</reference>
<dbReference type="EMBL" id="CP058214">
    <property type="protein sequence ID" value="QPC44009.1"/>
    <property type="molecule type" value="Genomic_DNA"/>
</dbReference>
<evidence type="ECO:0000259" key="1">
    <source>
        <dbReference type="Pfam" id="PF07157"/>
    </source>
</evidence>
<keyword evidence="3" id="KW-1185">Reference proteome</keyword>
<accession>A0A7S8HD10</accession>
<feature type="domain" description="DNA circulation N-terminal" evidence="1">
    <location>
        <begin position="7"/>
        <end position="93"/>
    </location>
</feature>
<evidence type="ECO:0000313" key="2">
    <source>
        <dbReference type="EMBL" id="QPC44009.1"/>
    </source>
</evidence>